<dbReference type="EMBL" id="FN647939">
    <property type="protein sequence ID" value="CBJ29020.1"/>
    <property type="molecule type" value="Genomic_DNA"/>
</dbReference>
<protein>
    <submittedName>
        <fullName evidence="1">Uncharacterized protein</fullName>
    </submittedName>
</protein>
<dbReference type="EMBL" id="FN649751">
    <property type="protein sequence ID" value="CBJ29020.1"/>
    <property type="molecule type" value="Genomic_DNA"/>
</dbReference>
<sequence length="420" mass="44706">MKARPDLNEGVTLLVSWALRLALQGPAHQGDAVAQQLLCVGDALDVLRPEAAARPRDAPRVGLIVQPYVWALALAMVDLANRRRKGIHRCFADKGSIASLETGHVAEAIEHEAYSFVELAAELFAAGLTGAGTRTGFGCSAAPLAPLFGACEMCETTVVKCHRFSSTPCRPELCVCTHGSSHHACIDPRATPISLPALTERPGENVVGARATCDSRTTQSASARWNLAAVDLLRRGEKFISSIGQAGIRDLLGLKRTVGSIDGCLPPSRRVLLKAINKPHLLVVSEGCAGTRSSGSCLAADGSQKRSEGRAILPRATTVCILTVGGRALCKHAVRAREGWWGECGGTEAEKNDHAEEVTLRLLAGATWVNLHVFGGGGKDGVLEIREESGYGARWSADGAVFRGFLEPHMKDGHEKGWRH</sequence>
<dbReference type="AlphaFoldDB" id="D7FJB4"/>
<organism evidence="1 2">
    <name type="scientific">Ectocarpus siliculosus</name>
    <name type="common">Brown alga</name>
    <name type="synonym">Conferva siliculosa</name>
    <dbReference type="NCBI Taxonomy" id="2880"/>
    <lineage>
        <taxon>Eukaryota</taxon>
        <taxon>Sar</taxon>
        <taxon>Stramenopiles</taxon>
        <taxon>Ochrophyta</taxon>
        <taxon>PX clade</taxon>
        <taxon>Phaeophyceae</taxon>
        <taxon>Ectocarpales</taxon>
        <taxon>Ectocarpaceae</taxon>
        <taxon>Ectocarpus</taxon>
    </lineage>
</organism>
<keyword evidence="2" id="KW-1185">Reference proteome</keyword>
<evidence type="ECO:0000313" key="2">
    <source>
        <dbReference type="Proteomes" id="UP000002630"/>
    </source>
</evidence>
<dbReference type="Proteomes" id="UP000002630">
    <property type="component" value="Linkage Group LG26"/>
</dbReference>
<dbReference type="PANTHER" id="PTHR34204">
    <property type="entry name" value="RNA-BINDING ASCH DOMAIN PROTEIN"/>
    <property type="match status" value="1"/>
</dbReference>
<dbReference type="InParanoid" id="D7FJB4"/>
<gene>
    <name evidence="1" type="ORF">Esi_0130_0063</name>
</gene>
<reference evidence="1 2" key="1">
    <citation type="journal article" date="2010" name="Nature">
        <title>The Ectocarpus genome and the independent evolution of multicellularity in brown algae.</title>
        <authorList>
            <person name="Cock J.M."/>
            <person name="Sterck L."/>
            <person name="Rouze P."/>
            <person name="Scornet D."/>
            <person name="Allen A.E."/>
            <person name="Amoutzias G."/>
            <person name="Anthouard V."/>
            <person name="Artiguenave F."/>
            <person name="Aury J.M."/>
            <person name="Badger J.H."/>
            <person name="Beszteri B."/>
            <person name="Billiau K."/>
            <person name="Bonnet E."/>
            <person name="Bothwell J.H."/>
            <person name="Bowler C."/>
            <person name="Boyen C."/>
            <person name="Brownlee C."/>
            <person name="Carrano C.J."/>
            <person name="Charrier B."/>
            <person name="Cho G.Y."/>
            <person name="Coelho S.M."/>
            <person name="Collen J."/>
            <person name="Corre E."/>
            <person name="Da Silva C."/>
            <person name="Delage L."/>
            <person name="Delaroque N."/>
            <person name="Dittami S.M."/>
            <person name="Doulbeau S."/>
            <person name="Elias M."/>
            <person name="Farnham G."/>
            <person name="Gachon C.M."/>
            <person name="Gschloessl B."/>
            <person name="Heesch S."/>
            <person name="Jabbari K."/>
            <person name="Jubin C."/>
            <person name="Kawai H."/>
            <person name="Kimura K."/>
            <person name="Kloareg B."/>
            <person name="Kupper F.C."/>
            <person name="Lang D."/>
            <person name="Le Bail A."/>
            <person name="Leblanc C."/>
            <person name="Lerouge P."/>
            <person name="Lohr M."/>
            <person name="Lopez P.J."/>
            <person name="Martens C."/>
            <person name="Maumus F."/>
            <person name="Michel G."/>
            <person name="Miranda-Saavedra D."/>
            <person name="Morales J."/>
            <person name="Moreau H."/>
            <person name="Motomura T."/>
            <person name="Nagasato C."/>
            <person name="Napoli C.A."/>
            <person name="Nelson D.R."/>
            <person name="Nyvall-Collen P."/>
            <person name="Peters A.F."/>
            <person name="Pommier C."/>
            <person name="Potin P."/>
            <person name="Poulain J."/>
            <person name="Quesneville H."/>
            <person name="Read B."/>
            <person name="Rensing S.A."/>
            <person name="Ritter A."/>
            <person name="Rousvoal S."/>
            <person name="Samanta M."/>
            <person name="Samson G."/>
            <person name="Schroeder D.C."/>
            <person name="Segurens B."/>
            <person name="Strittmatter M."/>
            <person name="Tonon T."/>
            <person name="Tregear J.W."/>
            <person name="Valentin K."/>
            <person name="von Dassow P."/>
            <person name="Yamagishi T."/>
            <person name="Van de Peer Y."/>
            <person name="Wincker P."/>
        </authorList>
    </citation>
    <scope>NUCLEOTIDE SEQUENCE [LARGE SCALE GENOMIC DNA]</scope>
    <source>
        <strain evidence="2">Ec32 / CCAP1310/4</strain>
    </source>
</reference>
<accession>D7FJB4</accession>
<evidence type="ECO:0000313" key="1">
    <source>
        <dbReference type="EMBL" id="CBJ29020.1"/>
    </source>
</evidence>
<dbReference type="eggNOG" id="ENOG502QW79">
    <property type="taxonomic scope" value="Eukaryota"/>
</dbReference>
<proteinExistence type="predicted"/>
<dbReference type="OrthoDB" id="112749at2759"/>
<dbReference type="PANTHER" id="PTHR34204:SF2">
    <property type="entry name" value="RNA-BINDING ASCH DOMAIN PROTEIN"/>
    <property type="match status" value="1"/>
</dbReference>
<name>D7FJB4_ECTSI</name>